<dbReference type="SUPFAM" id="SSF57845">
    <property type="entry name" value="B-box zinc-binding domain"/>
    <property type="match status" value="1"/>
</dbReference>
<dbReference type="Gene3D" id="3.30.160.60">
    <property type="entry name" value="Classic Zinc Finger"/>
    <property type="match status" value="1"/>
</dbReference>
<dbReference type="OrthoDB" id="6105938at2759"/>
<dbReference type="CDD" id="cd19756">
    <property type="entry name" value="Bbox2"/>
    <property type="match status" value="1"/>
</dbReference>
<feature type="domain" description="B box-type" evidence="4">
    <location>
        <begin position="8"/>
        <end position="53"/>
    </location>
</feature>
<dbReference type="PROSITE" id="PS50119">
    <property type="entry name" value="ZF_BBOX"/>
    <property type="match status" value="2"/>
</dbReference>
<dbReference type="PANTHER" id="PTHR25462:SF306">
    <property type="entry name" value="TRIPARTITE MOTIF CONTAINING 9"/>
    <property type="match status" value="1"/>
</dbReference>
<dbReference type="GeneID" id="111106488"/>
<evidence type="ECO:0000256" key="2">
    <source>
        <dbReference type="SAM" id="Coils"/>
    </source>
</evidence>
<protein>
    <submittedName>
        <fullName evidence="6">Tripartite motif-containing protein 45-like</fullName>
    </submittedName>
</protein>
<dbReference type="GO" id="GO:0008270">
    <property type="term" value="F:zinc ion binding"/>
    <property type="evidence" value="ECO:0007669"/>
    <property type="project" value="UniProtKB-KW"/>
</dbReference>
<dbReference type="AlphaFoldDB" id="A0A8B8B1J4"/>
<evidence type="ECO:0000256" key="3">
    <source>
        <dbReference type="SAM" id="MobiDB-lite"/>
    </source>
</evidence>
<name>A0A8B8B1J4_CRAVI</name>
<feature type="region of interest" description="Disordered" evidence="3">
    <location>
        <begin position="352"/>
        <end position="380"/>
    </location>
</feature>
<feature type="compositionally biased region" description="Polar residues" evidence="3">
    <location>
        <begin position="352"/>
        <end position="365"/>
    </location>
</feature>
<dbReference type="InterPro" id="IPR047153">
    <property type="entry name" value="TRIM45/56/19-like"/>
</dbReference>
<keyword evidence="1" id="KW-0862">Zinc</keyword>
<accession>A0A8B8B1J4</accession>
<dbReference type="Pfam" id="PF00643">
    <property type="entry name" value="zf-B_box"/>
    <property type="match status" value="1"/>
</dbReference>
<dbReference type="InterPro" id="IPR000315">
    <property type="entry name" value="Znf_B-box"/>
</dbReference>
<dbReference type="PANTHER" id="PTHR25462">
    <property type="entry name" value="BONUS, ISOFORM C-RELATED"/>
    <property type="match status" value="1"/>
</dbReference>
<keyword evidence="1" id="KW-0863">Zinc-finger</keyword>
<dbReference type="RefSeq" id="XP_022296898.1">
    <property type="nucleotide sequence ID" value="XM_022441190.1"/>
</dbReference>
<dbReference type="KEGG" id="cvn:111106488"/>
<keyword evidence="5" id="KW-1185">Reference proteome</keyword>
<proteinExistence type="predicted"/>
<reference evidence="6" key="1">
    <citation type="submission" date="2025-08" db="UniProtKB">
        <authorList>
            <consortium name="RefSeq"/>
        </authorList>
    </citation>
    <scope>IDENTIFICATION</scope>
    <source>
        <tissue evidence="6">Whole sample</tissue>
    </source>
</reference>
<dbReference type="SMART" id="SM00336">
    <property type="entry name" value="BBOX"/>
    <property type="match status" value="1"/>
</dbReference>
<dbReference type="GO" id="GO:0061630">
    <property type="term" value="F:ubiquitin protein ligase activity"/>
    <property type="evidence" value="ECO:0007669"/>
    <property type="project" value="TreeGrafter"/>
</dbReference>
<evidence type="ECO:0000313" key="6">
    <source>
        <dbReference type="RefSeq" id="XP_022296898.1"/>
    </source>
</evidence>
<evidence type="ECO:0000259" key="4">
    <source>
        <dbReference type="PROSITE" id="PS50119"/>
    </source>
</evidence>
<feature type="coiled-coil region" evidence="2">
    <location>
        <begin position="103"/>
        <end position="159"/>
    </location>
</feature>
<sequence length="476" mass="54723">MNPSKSAQDVLRCHLCETPVPPLSCDICQIYLCKVCAGEHILDESTRHLVVPIKQTLSALLYPKCLKHSSRNCELYCEQCIIPICVQCVSSEEHRGHGFKDLLECVEHKREISETDLQELESSILIEHKEFAYRICNQIANLDKTAEELKTSIDEHGEKLHGRVSEVVEKFKSEIDKEHEEWFATLTTAEEKNAFTISNIEKCIFSVKELQTSRDLGLVFEYKSRNEEFRNIPPNHNISLPTFAAYEIKKDKLYELFGSLTITSSMGQEVKSNPVMAKAHTRECSIPTPDDNQCTMKGFTQAPDEKNTHYYEQQFFTRNSASKTGDMNDGISLATLRQQQQQFLTRISTSKTGGMHNRISTATRTGQREQPVGRHRQHSPRLITKTEGMHVLSSPRTLEQNPEIDLQREQLLREYVRHSPRSTTRTEDMHGISTPRNLEQIPKADQTPSREQELNLVMCPKCRQIFQNERFCRHVC</sequence>
<keyword evidence="2" id="KW-0175">Coiled coil</keyword>
<dbReference type="Proteomes" id="UP000694844">
    <property type="component" value="Chromosome 8"/>
</dbReference>
<evidence type="ECO:0000313" key="5">
    <source>
        <dbReference type="Proteomes" id="UP000694844"/>
    </source>
</evidence>
<organism evidence="5 6">
    <name type="scientific">Crassostrea virginica</name>
    <name type="common">Eastern oyster</name>
    <dbReference type="NCBI Taxonomy" id="6565"/>
    <lineage>
        <taxon>Eukaryota</taxon>
        <taxon>Metazoa</taxon>
        <taxon>Spiralia</taxon>
        <taxon>Lophotrochozoa</taxon>
        <taxon>Mollusca</taxon>
        <taxon>Bivalvia</taxon>
        <taxon>Autobranchia</taxon>
        <taxon>Pteriomorphia</taxon>
        <taxon>Ostreida</taxon>
        <taxon>Ostreoidea</taxon>
        <taxon>Ostreidae</taxon>
        <taxon>Crassostrea</taxon>
    </lineage>
</organism>
<keyword evidence="1" id="KW-0479">Metal-binding</keyword>
<feature type="domain" description="B box-type" evidence="4">
    <location>
        <begin position="65"/>
        <end position="102"/>
    </location>
</feature>
<evidence type="ECO:0000256" key="1">
    <source>
        <dbReference type="PROSITE-ProRule" id="PRU00024"/>
    </source>
</evidence>
<gene>
    <name evidence="6" type="primary">LOC111106488</name>
</gene>